<dbReference type="Proteomes" id="UP001469553">
    <property type="component" value="Unassembled WGS sequence"/>
</dbReference>
<evidence type="ECO:0008006" key="3">
    <source>
        <dbReference type="Google" id="ProtNLM"/>
    </source>
</evidence>
<reference evidence="1 2" key="1">
    <citation type="submission" date="2021-06" db="EMBL/GenBank/DDBJ databases">
        <authorList>
            <person name="Palmer J.M."/>
        </authorList>
    </citation>
    <scope>NUCLEOTIDE SEQUENCE [LARGE SCALE GENOMIC DNA]</scope>
    <source>
        <strain evidence="1 2">AS_MEX2019</strain>
        <tissue evidence="1">Muscle</tissue>
    </source>
</reference>
<gene>
    <name evidence="1" type="ORF">AMECASPLE_023345</name>
</gene>
<proteinExistence type="predicted"/>
<keyword evidence="2" id="KW-1185">Reference proteome</keyword>
<accession>A0ABV0ZPL6</accession>
<sequence length="157" mass="18141">MILVRLPALACSVIMQSSHLLHLFAAPLGRNHCHATHLFHCSYIQPSDRQTVPDFWKHLFTPQPSPWFIQPEPAFKPAWIHCQGDNHSSVFQPKLQLTSPEVLDHIFWVLLLFSQTEKNGETSLYWEGSSWRAFTRRRSRSVSSDTGKYLSGFYSED</sequence>
<name>A0ABV0ZPL6_9TELE</name>
<comment type="caution">
    <text evidence="1">The sequence shown here is derived from an EMBL/GenBank/DDBJ whole genome shotgun (WGS) entry which is preliminary data.</text>
</comment>
<evidence type="ECO:0000313" key="2">
    <source>
        <dbReference type="Proteomes" id="UP001469553"/>
    </source>
</evidence>
<organism evidence="1 2">
    <name type="scientific">Ameca splendens</name>
    <dbReference type="NCBI Taxonomy" id="208324"/>
    <lineage>
        <taxon>Eukaryota</taxon>
        <taxon>Metazoa</taxon>
        <taxon>Chordata</taxon>
        <taxon>Craniata</taxon>
        <taxon>Vertebrata</taxon>
        <taxon>Euteleostomi</taxon>
        <taxon>Actinopterygii</taxon>
        <taxon>Neopterygii</taxon>
        <taxon>Teleostei</taxon>
        <taxon>Neoteleostei</taxon>
        <taxon>Acanthomorphata</taxon>
        <taxon>Ovalentaria</taxon>
        <taxon>Atherinomorphae</taxon>
        <taxon>Cyprinodontiformes</taxon>
        <taxon>Goodeidae</taxon>
        <taxon>Ameca</taxon>
    </lineage>
</organism>
<protein>
    <recommendedName>
        <fullName evidence="3">Secreted protein</fullName>
    </recommendedName>
</protein>
<dbReference type="EMBL" id="JAHRIP010067974">
    <property type="protein sequence ID" value="MEQ2307956.1"/>
    <property type="molecule type" value="Genomic_DNA"/>
</dbReference>
<evidence type="ECO:0000313" key="1">
    <source>
        <dbReference type="EMBL" id="MEQ2307956.1"/>
    </source>
</evidence>